<dbReference type="NCBIfam" id="TIGR00608">
    <property type="entry name" value="radc"/>
    <property type="match status" value="1"/>
</dbReference>
<dbReference type="PANTHER" id="PTHR30471:SF3">
    <property type="entry name" value="UPF0758 PROTEIN YEES-RELATED"/>
    <property type="match status" value="1"/>
</dbReference>
<dbReference type="PROSITE" id="PS50249">
    <property type="entry name" value="MPN"/>
    <property type="match status" value="1"/>
</dbReference>
<keyword evidence="1" id="KW-0645">Protease</keyword>
<dbReference type="OrthoDB" id="9804482at2"/>
<keyword evidence="2" id="KW-0479">Metal-binding</keyword>
<evidence type="ECO:0000313" key="9">
    <source>
        <dbReference type="Proteomes" id="UP000279600"/>
    </source>
</evidence>
<dbReference type="RefSeq" id="WP_126448727.1">
    <property type="nucleotide sequence ID" value="NZ_CP034549.1"/>
</dbReference>
<keyword evidence="4" id="KW-0862">Zinc</keyword>
<dbReference type="Pfam" id="PF04002">
    <property type="entry name" value="RadC"/>
    <property type="match status" value="1"/>
</dbReference>
<dbReference type="InterPro" id="IPR025657">
    <property type="entry name" value="RadC_JAB"/>
</dbReference>
<evidence type="ECO:0000259" key="7">
    <source>
        <dbReference type="PROSITE" id="PS50249"/>
    </source>
</evidence>
<comment type="similarity">
    <text evidence="6">Belongs to the UPF0758 family.</text>
</comment>
<dbReference type="EMBL" id="CP034549">
    <property type="protein sequence ID" value="AZQ45019.1"/>
    <property type="molecule type" value="Genomic_DNA"/>
</dbReference>
<sequence length="233" mass="25684">MPDLPSYISIKDWSQEDRPREKLLKKGASALSEVELLAILLGSGTVSISAVDLSRQILNNADNSLQQLGLKSLKELQKHKGIGEAKAITIAAAMELGRRRAMELPEKITRISCSDDAFKLLQPSLGELKHEEFWILLLDNSHKVLDTHQLSKGGITATHVDTRLIYRKAIEMGAVALILAHNHPSGSLKPSAPDKHITQKIQEAGKMLDIKVLDHVIVTARDFYSFADNGIMP</sequence>
<feature type="domain" description="MPN" evidence="7">
    <location>
        <begin position="110"/>
        <end position="232"/>
    </location>
</feature>
<dbReference type="PROSITE" id="PS01302">
    <property type="entry name" value="UPF0758"/>
    <property type="match status" value="1"/>
</dbReference>
<dbReference type="Pfam" id="PF20582">
    <property type="entry name" value="UPF0758_N"/>
    <property type="match status" value="1"/>
</dbReference>
<dbReference type="PANTHER" id="PTHR30471">
    <property type="entry name" value="DNA REPAIR PROTEIN RADC"/>
    <property type="match status" value="1"/>
</dbReference>
<evidence type="ECO:0000256" key="2">
    <source>
        <dbReference type="ARBA" id="ARBA00022723"/>
    </source>
</evidence>
<dbReference type="GO" id="GO:0006508">
    <property type="term" value="P:proteolysis"/>
    <property type="evidence" value="ECO:0007669"/>
    <property type="project" value="UniProtKB-KW"/>
</dbReference>
<keyword evidence="3" id="KW-0378">Hydrolase</keyword>
<evidence type="ECO:0000256" key="3">
    <source>
        <dbReference type="ARBA" id="ARBA00022801"/>
    </source>
</evidence>
<name>A0A3S9N0U9_9FLAO</name>
<dbReference type="AlphaFoldDB" id="A0A3S9N0U9"/>
<protein>
    <submittedName>
        <fullName evidence="8">JAB domain-containing protein</fullName>
    </submittedName>
</protein>
<dbReference type="SUPFAM" id="SSF102712">
    <property type="entry name" value="JAB1/MPN domain"/>
    <property type="match status" value="1"/>
</dbReference>
<evidence type="ECO:0000256" key="4">
    <source>
        <dbReference type="ARBA" id="ARBA00022833"/>
    </source>
</evidence>
<keyword evidence="9" id="KW-1185">Reference proteome</keyword>
<dbReference type="KEGG" id="noj:EJ995_12555"/>
<dbReference type="GO" id="GO:0008237">
    <property type="term" value="F:metallopeptidase activity"/>
    <property type="evidence" value="ECO:0007669"/>
    <property type="project" value="UniProtKB-KW"/>
</dbReference>
<dbReference type="GO" id="GO:0046872">
    <property type="term" value="F:metal ion binding"/>
    <property type="evidence" value="ECO:0007669"/>
    <property type="project" value="UniProtKB-KW"/>
</dbReference>
<dbReference type="Proteomes" id="UP000279600">
    <property type="component" value="Chromosome"/>
</dbReference>
<dbReference type="NCBIfam" id="NF000642">
    <property type="entry name" value="PRK00024.1"/>
    <property type="match status" value="1"/>
</dbReference>
<gene>
    <name evidence="8" type="ORF">EJ995_12555</name>
</gene>
<evidence type="ECO:0000256" key="1">
    <source>
        <dbReference type="ARBA" id="ARBA00022670"/>
    </source>
</evidence>
<proteinExistence type="inferred from homology"/>
<keyword evidence="5" id="KW-0482">Metalloprotease</keyword>
<evidence type="ECO:0000256" key="5">
    <source>
        <dbReference type="ARBA" id="ARBA00023049"/>
    </source>
</evidence>
<dbReference type="InterPro" id="IPR037518">
    <property type="entry name" value="MPN"/>
</dbReference>
<evidence type="ECO:0000313" key="8">
    <source>
        <dbReference type="EMBL" id="AZQ45019.1"/>
    </source>
</evidence>
<dbReference type="CDD" id="cd08071">
    <property type="entry name" value="MPN_DUF2466"/>
    <property type="match status" value="1"/>
</dbReference>
<organism evidence="8 9">
    <name type="scientific">Nonlabens ponticola</name>
    <dbReference type="NCBI Taxonomy" id="2496866"/>
    <lineage>
        <taxon>Bacteria</taxon>
        <taxon>Pseudomonadati</taxon>
        <taxon>Bacteroidota</taxon>
        <taxon>Flavobacteriia</taxon>
        <taxon>Flavobacteriales</taxon>
        <taxon>Flavobacteriaceae</taxon>
        <taxon>Nonlabens</taxon>
    </lineage>
</organism>
<accession>A0A3S9N0U9</accession>
<dbReference type="InterPro" id="IPR046778">
    <property type="entry name" value="UPF0758_N"/>
</dbReference>
<dbReference type="InterPro" id="IPR020891">
    <property type="entry name" value="UPF0758_CS"/>
</dbReference>
<evidence type="ECO:0000256" key="6">
    <source>
        <dbReference type="RuleBase" id="RU003797"/>
    </source>
</evidence>
<reference evidence="8 9" key="1">
    <citation type="submission" date="2018-12" db="EMBL/GenBank/DDBJ databases">
        <title>Complete genome of Nonlabens sp. MJ115.</title>
        <authorList>
            <person name="Choi H.S."/>
            <person name="Jung J."/>
        </authorList>
    </citation>
    <scope>NUCLEOTIDE SEQUENCE [LARGE SCALE GENOMIC DNA]</scope>
    <source>
        <strain evidence="8 9">MJ115</strain>
    </source>
</reference>
<dbReference type="Gene3D" id="3.40.140.10">
    <property type="entry name" value="Cytidine Deaminase, domain 2"/>
    <property type="match status" value="1"/>
</dbReference>
<dbReference type="InterPro" id="IPR001405">
    <property type="entry name" value="UPF0758"/>
</dbReference>